<organism evidence="1 2">
    <name type="scientific">Pseudomonas multiresinivorans</name>
    <dbReference type="NCBI Taxonomy" id="95301"/>
    <lineage>
        <taxon>Bacteria</taxon>
        <taxon>Pseudomonadati</taxon>
        <taxon>Pseudomonadota</taxon>
        <taxon>Gammaproteobacteria</taxon>
        <taxon>Pseudomonadales</taxon>
        <taxon>Pseudomonadaceae</taxon>
        <taxon>Pseudomonas</taxon>
    </lineage>
</organism>
<gene>
    <name evidence="1" type="ORF">G4G71_16010</name>
</gene>
<evidence type="ECO:0000313" key="2">
    <source>
        <dbReference type="Proteomes" id="UP000502549"/>
    </source>
</evidence>
<dbReference type="AlphaFoldDB" id="A0A7Z3BM01"/>
<dbReference type="KEGG" id="pmui:G4G71_16010"/>
<reference evidence="1 2" key="1">
    <citation type="submission" date="2020-02" db="EMBL/GenBank/DDBJ databases">
        <title>Complete genome sequence of Pseudomonas multiresinivorans ORNL1.</title>
        <authorList>
            <person name="Podar M."/>
        </authorList>
    </citation>
    <scope>NUCLEOTIDE SEQUENCE [LARGE SCALE GENOMIC DNA]</scope>
    <source>
        <strain evidence="2">populi</strain>
    </source>
</reference>
<protein>
    <submittedName>
        <fullName evidence="1">Uncharacterized protein</fullName>
    </submittedName>
</protein>
<dbReference type="EMBL" id="CP048833">
    <property type="protein sequence ID" value="QJP09313.1"/>
    <property type="molecule type" value="Genomic_DNA"/>
</dbReference>
<dbReference type="RefSeq" id="WP_169939056.1">
    <property type="nucleotide sequence ID" value="NZ_CP048833.1"/>
</dbReference>
<name>A0A7Z3BM01_9PSED</name>
<accession>A0A7Z3BM01</accession>
<dbReference type="Proteomes" id="UP000502549">
    <property type="component" value="Chromosome"/>
</dbReference>
<keyword evidence="2" id="KW-1185">Reference proteome</keyword>
<proteinExistence type="predicted"/>
<sequence>MALLLLRKLPGEMGGFPWELGIEQTLRPIDLLFLVGRWKGPLTEDSTFIPGDGK</sequence>
<evidence type="ECO:0000313" key="1">
    <source>
        <dbReference type="EMBL" id="QJP09313.1"/>
    </source>
</evidence>